<dbReference type="KEGG" id="mcab:HXZ27_30635"/>
<feature type="compositionally biased region" description="Basic and acidic residues" evidence="1">
    <location>
        <begin position="945"/>
        <end position="955"/>
    </location>
</feature>
<evidence type="ECO:0000313" key="3">
    <source>
        <dbReference type="Proteomes" id="UP000509335"/>
    </source>
</evidence>
<proteinExistence type="predicted"/>
<protein>
    <submittedName>
        <fullName evidence="2">Uncharacterized protein</fullName>
    </submittedName>
</protein>
<evidence type="ECO:0000313" key="2">
    <source>
        <dbReference type="EMBL" id="QLD28027.1"/>
    </source>
</evidence>
<accession>A0A7H8XSN5</accession>
<name>A0A7H8XSN5_9ACTN</name>
<gene>
    <name evidence="2" type="ORF">HXZ27_30635</name>
</gene>
<feature type="region of interest" description="Disordered" evidence="1">
    <location>
        <begin position="943"/>
        <end position="968"/>
    </location>
</feature>
<dbReference type="Proteomes" id="UP000509335">
    <property type="component" value="Chromosome"/>
</dbReference>
<organism evidence="2 3">
    <name type="scientific">Micromonospora carbonacea</name>
    <dbReference type="NCBI Taxonomy" id="47853"/>
    <lineage>
        <taxon>Bacteria</taxon>
        <taxon>Bacillati</taxon>
        <taxon>Actinomycetota</taxon>
        <taxon>Actinomycetes</taxon>
        <taxon>Micromonosporales</taxon>
        <taxon>Micromonosporaceae</taxon>
        <taxon>Micromonospora</taxon>
    </lineage>
</organism>
<evidence type="ECO:0000256" key="1">
    <source>
        <dbReference type="SAM" id="MobiDB-lite"/>
    </source>
</evidence>
<reference evidence="2 3" key="1">
    <citation type="submission" date="2020-07" db="EMBL/GenBank/DDBJ databases">
        <title>A bifunctional nitrone conjugated secondary metabolite targeting the ribosome.</title>
        <authorList>
            <person name="Limbrick E.M."/>
            <person name="Graf M."/>
            <person name="Derewacz D.K."/>
            <person name="Nguyen F."/>
            <person name="Spraggins J.M."/>
            <person name="Wieland M."/>
            <person name="Ynigez-Gutierrez A.E."/>
            <person name="Reisman B.J."/>
            <person name="Zinshteyn B."/>
            <person name="McCulloch K."/>
            <person name="Iverson T.M."/>
            <person name="Green R."/>
            <person name="Wilson D.N."/>
            <person name="Bachmann B.O."/>
        </authorList>
    </citation>
    <scope>NUCLEOTIDE SEQUENCE [LARGE SCALE GENOMIC DNA]</scope>
    <source>
        <strain evidence="3">aurantiaca</strain>
    </source>
</reference>
<dbReference type="AlphaFoldDB" id="A0A7H8XSN5"/>
<sequence>MTAADNGANYFVLLELDPQQPWDQALFIRTVEAARQRWTKASTGLSTRASEAKTNLHAIRNAERDMSNPEQREQQRAAALRLREAAVLAERRELTELLDVWLARGFLLEAERQRAEAEYGDVLAGSPKLAKRIRRAKVRSLQPPAASSRLDTEVEDQLRTLLAEVRARSLYDVLKECDPDLTSSSPRERLMDAAEALERKMRRFKDKSDPNIGRKQKLGSHARRVFATEDLRRRHDESMRVERLRDLVVRFEWALSLANEVRAAQVELFLLRARAEGVDDLEQATTYLVEHFRARGWPVQLPAEQAQRQIAKLLRCLYCQDLNQPTDGRCQTCGEDLEVRCPSCDRTERRYGGDCRCGFPIGQRRLVESLVLLGRTAIERLDFTEAQLHLDRAARIWQLPPGRADQLAEQITGQRLSLEQAQQAIAEATATVQLMITARRFVAAERQLRAAPAGLLHRDELLRQAERAVRAAQALCQRAGRPGLLSASRAELYAEALAVCDDYEPAHIGLRQILPEPPTRARGLVADPAVGVSLNWEPSPEPGVSYVVFRTTGPNPPTSVEAMPGQQIAETGTTSWLDRGATRLAGQPIWYAVFAKRRGTYSIAALTEPVLVAADVVDLRSQVQDGRVILTWALPEHAAQVEVRRTDFGSAADTRLVACVEPGRVDDQLVHNGVRYRYTIRVGYRDLAGRICWSPGVSCTATPMGRPAPPGPLTITGEASTTGMFNHRTLLRWPTPEMGTVKVVRQLGVGSLREGDQGTIQALGRDGVVLEDDYPASDIWLSDLVVCSYFPVLVVDGSGHVGQARRYAKVDEPTQLRVEFAGAEVRIGWAWPQQVSAVLIGHDPAGAPVDPTAAADPSTVNRVDVEPFGSAELPVSADDIHLVIASVVRRDGVDFVTSGVRLRAHRPTSRVYYEVRQGRRGGNLLLHTDGRLTAPELVLVGNPDRTPKVPADGERIALSTPPTLGGQQDIRLPRSPGNRALHYRLFTAASAETAAVELVGPPLRS</sequence>
<dbReference type="EMBL" id="CP058322">
    <property type="protein sequence ID" value="QLD28027.1"/>
    <property type="molecule type" value="Genomic_DNA"/>
</dbReference>